<evidence type="ECO:0000313" key="2">
    <source>
        <dbReference type="EMBL" id="RDY05825.1"/>
    </source>
</evidence>
<protein>
    <submittedName>
        <fullName evidence="2">Uncharacterized protein</fullName>
    </submittedName>
</protein>
<dbReference type="EMBL" id="QJKJ01001806">
    <property type="protein sequence ID" value="RDY05825.1"/>
    <property type="molecule type" value="Genomic_DNA"/>
</dbReference>
<gene>
    <name evidence="2" type="ORF">CR513_10287</name>
</gene>
<organism evidence="2 3">
    <name type="scientific">Mucuna pruriens</name>
    <name type="common">Velvet bean</name>
    <name type="synonym">Dolichos pruriens</name>
    <dbReference type="NCBI Taxonomy" id="157652"/>
    <lineage>
        <taxon>Eukaryota</taxon>
        <taxon>Viridiplantae</taxon>
        <taxon>Streptophyta</taxon>
        <taxon>Embryophyta</taxon>
        <taxon>Tracheophyta</taxon>
        <taxon>Spermatophyta</taxon>
        <taxon>Magnoliopsida</taxon>
        <taxon>eudicotyledons</taxon>
        <taxon>Gunneridae</taxon>
        <taxon>Pentapetalae</taxon>
        <taxon>rosids</taxon>
        <taxon>fabids</taxon>
        <taxon>Fabales</taxon>
        <taxon>Fabaceae</taxon>
        <taxon>Papilionoideae</taxon>
        <taxon>50 kb inversion clade</taxon>
        <taxon>NPAAA clade</taxon>
        <taxon>indigoferoid/millettioid clade</taxon>
        <taxon>Phaseoleae</taxon>
        <taxon>Mucuna</taxon>
    </lineage>
</organism>
<proteinExistence type="predicted"/>
<keyword evidence="3" id="KW-1185">Reference proteome</keyword>
<reference evidence="2" key="1">
    <citation type="submission" date="2018-05" db="EMBL/GenBank/DDBJ databases">
        <title>Draft genome of Mucuna pruriens seed.</title>
        <authorList>
            <person name="Nnadi N.E."/>
            <person name="Vos R."/>
            <person name="Hasami M.H."/>
            <person name="Devisetty U.K."/>
            <person name="Aguiy J.C."/>
        </authorList>
    </citation>
    <scope>NUCLEOTIDE SEQUENCE [LARGE SCALE GENOMIC DNA]</scope>
    <source>
        <strain evidence="2">JCA_2017</strain>
    </source>
</reference>
<feature type="non-terminal residue" evidence="2">
    <location>
        <position position="1"/>
    </location>
</feature>
<evidence type="ECO:0000313" key="3">
    <source>
        <dbReference type="Proteomes" id="UP000257109"/>
    </source>
</evidence>
<dbReference type="Proteomes" id="UP000257109">
    <property type="component" value="Unassembled WGS sequence"/>
</dbReference>
<feature type="region of interest" description="Disordered" evidence="1">
    <location>
        <begin position="1"/>
        <end position="34"/>
    </location>
</feature>
<accession>A0A371HSR6</accession>
<feature type="compositionally biased region" description="Polar residues" evidence="1">
    <location>
        <begin position="1"/>
        <end position="10"/>
    </location>
</feature>
<comment type="caution">
    <text evidence="2">The sequence shown here is derived from an EMBL/GenBank/DDBJ whole genome shotgun (WGS) entry which is preliminary data.</text>
</comment>
<dbReference type="OrthoDB" id="1412857at2759"/>
<sequence>MPKNRSQNSEARYKTRETTSRRSKNDHRIQNSTQNEFLIPMPKYVQRSQFPSTHSLTVLEKVQQQRHMRSHNRTRLVGCHQKKMEYGVKAPIKQKRYRKLNVKKNSSAYQGVTRCKGRFESFVWDNDPTARKKGKTS</sequence>
<evidence type="ECO:0000256" key="1">
    <source>
        <dbReference type="SAM" id="MobiDB-lite"/>
    </source>
</evidence>
<feature type="compositionally biased region" description="Basic and acidic residues" evidence="1">
    <location>
        <begin position="11"/>
        <end position="20"/>
    </location>
</feature>
<name>A0A371HSR6_MUCPR</name>
<dbReference type="AlphaFoldDB" id="A0A371HSR6"/>